<keyword evidence="11 12" id="KW-0998">Cell outer membrane</keyword>
<keyword evidence="17" id="KW-1185">Reference proteome</keyword>
<evidence type="ECO:0000256" key="2">
    <source>
        <dbReference type="ARBA" id="ARBA00009810"/>
    </source>
</evidence>
<evidence type="ECO:0000256" key="13">
    <source>
        <dbReference type="RuleBase" id="RU003357"/>
    </source>
</evidence>
<keyword evidence="3 12" id="KW-0813">Transport</keyword>
<keyword evidence="6 12" id="KW-0812">Transmembrane</keyword>
<evidence type="ECO:0000256" key="5">
    <source>
        <dbReference type="ARBA" id="ARBA00022496"/>
    </source>
</evidence>
<dbReference type="Pfam" id="PF07660">
    <property type="entry name" value="STN"/>
    <property type="match status" value="1"/>
</dbReference>
<comment type="subcellular location">
    <subcellularLocation>
        <location evidence="1 12">Cell outer membrane</location>
        <topology evidence="1 12">Multi-pass membrane protein</topology>
    </subcellularLocation>
</comment>
<keyword evidence="5" id="KW-0410">Iron transport</keyword>
<feature type="chain" id="PRO_5047460532" evidence="14">
    <location>
        <begin position="18"/>
        <end position="861"/>
    </location>
</feature>
<dbReference type="PROSITE" id="PS52016">
    <property type="entry name" value="TONB_DEPENDENT_REC_3"/>
    <property type="match status" value="1"/>
</dbReference>
<accession>A0ABV8SP84</accession>
<dbReference type="PANTHER" id="PTHR32552:SF74">
    <property type="entry name" value="HYDROXAMATE SIDEROPHORE RECEPTOR FHUE"/>
    <property type="match status" value="1"/>
</dbReference>
<organism evidence="16 17">
    <name type="scientific">Steroidobacter flavus</name>
    <dbReference type="NCBI Taxonomy" id="1842136"/>
    <lineage>
        <taxon>Bacteria</taxon>
        <taxon>Pseudomonadati</taxon>
        <taxon>Pseudomonadota</taxon>
        <taxon>Gammaproteobacteria</taxon>
        <taxon>Steroidobacterales</taxon>
        <taxon>Steroidobacteraceae</taxon>
        <taxon>Steroidobacter</taxon>
    </lineage>
</organism>
<protein>
    <submittedName>
        <fullName evidence="16">TonB-dependent siderophore receptor</fullName>
    </submittedName>
</protein>
<dbReference type="InterPro" id="IPR000531">
    <property type="entry name" value="Beta-barrel_TonB"/>
</dbReference>
<dbReference type="SUPFAM" id="SSF56935">
    <property type="entry name" value="Porins"/>
    <property type="match status" value="1"/>
</dbReference>
<comment type="caution">
    <text evidence="16">The sequence shown here is derived from an EMBL/GenBank/DDBJ whole genome shotgun (WGS) entry which is preliminary data.</text>
</comment>
<dbReference type="InterPro" id="IPR039426">
    <property type="entry name" value="TonB-dep_rcpt-like"/>
</dbReference>
<dbReference type="Gene3D" id="3.55.50.30">
    <property type="match status" value="1"/>
</dbReference>
<evidence type="ECO:0000256" key="4">
    <source>
        <dbReference type="ARBA" id="ARBA00022452"/>
    </source>
</evidence>
<dbReference type="EMBL" id="JBHSDU010000003">
    <property type="protein sequence ID" value="MFC4309125.1"/>
    <property type="molecule type" value="Genomic_DNA"/>
</dbReference>
<evidence type="ECO:0000259" key="15">
    <source>
        <dbReference type="SMART" id="SM00965"/>
    </source>
</evidence>
<keyword evidence="7" id="KW-0408">Iron</keyword>
<reference evidence="17" key="1">
    <citation type="journal article" date="2019" name="Int. J. Syst. Evol. Microbiol.">
        <title>The Global Catalogue of Microorganisms (GCM) 10K type strain sequencing project: providing services to taxonomists for standard genome sequencing and annotation.</title>
        <authorList>
            <consortium name="The Broad Institute Genomics Platform"/>
            <consortium name="The Broad Institute Genome Sequencing Center for Infectious Disease"/>
            <person name="Wu L."/>
            <person name="Ma J."/>
        </authorList>
    </citation>
    <scope>NUCLEOTIDE SEQUENCE [LARGE SCALE GENOMIC DNA]</scope>
    <source>
        <strain evidence="17">CGMCC 1.10759</strain>
    </source>
</reference>
<evidence type="ECO:0000256" key="9">
    <source>
        <dbReference type="ARBA" id="ARBA00023136"/>
    </source>
</evidence>
<dbReference type="SMART" id="SM00965">
    <property type="entry name" value="STN"/>
    <property type="match status" value="1"/>
</dbReference>
<evidence type="ECO:0000313" key="17">
    <source>
        <dbReference type="Proteomes" id="UP001595904"/>
    </source>
</evidence>
<keyword evidence="14" id="KW-0732">Signal</keyword>
<gene>
    <name evidence="16" type="ORF">ACFPN2_08545</name>
</gene>
<evidence type="ECO:0000256" key="7">
    <source>
        <dbReference type="ARBA" id="ARBA00023004"/>
    </source>
</evidence>
<evidence type="ECO:0000256" key="11">
    <source>
        <dbReference type="ARBA" id="ARBA00023237"/>
    </source>
</evidence>
<evidence type="ECO:0000256" key="10">
    <source>
        <dbReference type="ARBA" id="ARBA00023170"/>
    </source>
</evidence>
<dbReference type="InterPro" id="IPR011662">
    <property type="entry name" value="Secretin/TonB_short_N"/>
</dbReference>
<keyword evidence="9 12" id="KW-0472">Membrane</keyword>
<proteinExistence type="inferred from homology"/>
<keyword evidence="4 12" id="KW-1134">Transmembrane beta strand</keyword>
<evidence type="ECO:0000256" key="12">
    <source>
        <dbReference type="PROSITE-ProRule" id="PRU01360"/>
    </source>
</evidence>
<evidence type="ECO:0000256" key="1">
    <source>
        <dbReference type="ARBA" id="ARBA00004571"/>
    </source>
</evidence>
<dbReference type="Pfam" id="PF07715">
    <property type="entry name" value="Plug"/>
    <property type="match status" value="1"/>
</dbReference>
<dbReference type="Proteomes" id="UP001595904">
    <property type="component" value="Unassembled WGS sequence"/>
</dbReference>
<evidence type="ECO:0000256" key="6">
    <source>
        <dbReference type="ARBA" id="ARBA00022692"/>
    </source>
</evidence>
<keyword evidence="10 16" id="KW-0675">Receptor</keyword>
<dbReference type="CDD" id="cd01347">
    <property type="entry name" value="ligand_gated_channel"/>
    <property type="match status" value="1"/>
</dbReference>
<dbReference type="NCBIfam" id="TIGR01783">
    <property type="entry name" value="TonB-siderophor"/>
    <property type="match status" value="1"/>
</dbReference>
<dbReference type="RefSeq" id="WP_380596188.1">
    <property type="nucleotide sequence ID" value="NZ_JBHSDU010000003.1"/>
</dbReference>
<evidence type="ECO:0000313" key="16">
    <source>
        <dbReference type="EMBL" id="MFC4309125.1"/>
    </source>
</evidence>
<evidence type="ECO:0000256" key="8">
    <source>
        <dbReference type="ARBA" id="ARBA00023077"/>
    </source>
</evidence>
<comment type="similarity">
    <text evidence="2 12 13">Belongs to the TonB-dependent receptor family.</text>
</comment>
<evidence type="ECO:0000256" key="3">
    <source>
        <dbReference type="ARBA" id="ARBA00022448"/>
    </source>
</evidence>
<dbReference type="InterPro" id="IPR036942">
    <property type="entry name" value="Beta-barrel_TonB_sf"/>
</dbReference>
<keyword evidence="8 13" id="KW-0798">TonB box</keyword>
<feature type="domain" description="Secretin/TonB short N-terminal" evidence="15">
    <location>
        <begin position="55"/>
        <end position="106"/>
    </location>
</feature>
<dbReference type="InterPro" id="IPR037066">
    <property type="entry name" value="Plug_dom_sf"/>
</dbReference>
<dbReference type="PANTHER" id="PTHR32552">
    <property type="entry name" value="FERRICHROME IRON RECEPTOR-RELATED"/>
    <property type="match status" value="1"/>
</dbReference>
<dbReference type="Gene3D" id="2.40.170.20">
    <property type="entry name" value="TonB-dependent receptor, beta-barrel domain"/>
    <property type="match status" value="1"/>
</dbReference>
<dbReference type="InterPro" id="IPR010105">
    <property type="entry name" value="TonB_sidphr_rcpt"/>
</dbReference>
<keyword evidence="5" id="KW-0406">Ion transport</keyword>
<dbReference type="Gene3D" id="2.170.130.10">
    <property type="entry name" value="TonB-dependent receptor, plug domain"/>
    <property type="match status" value="1"/>
</dbReference>
<evidence type="ECO:0000256" key="14">
    <source>
        <dbReference type="SAM" id="SignalP"/>
    </source>
</evidence>
<dbReference type="Pfam" id="PF00593">
    <property type="entry name" value="TonB_dep_Rec_b-barrel"/>
    <property type="match status" value="1"/>
</dbReference>
<dbReference type="InterPro" id="IPR012910">
    <property type="entry name" value="Plug_dom"/>
</dbReference>
<feature type="signal peptide" evidence="14">
    <location>
        <begin position="1"/>
        <end position="17"/>
    </location>
</feature>
<sequence length="861" mass="94175">MLRESVLLLALAAPVLASGDTTSETTAERNRSFDFDIGSQPLPRTITQIASLTGLQVLYDSQGTMQIVAPAVKGRFTADQALKAALEGSGFSYRYTSAGVVTLERARKDSVRVIGPVQVEGAEQPRLTAAGNGMSGVNGSTDPTATEGTGSYTTGAITVGSKTAAAMKDIPQSVSVITSEQIKDQNLFTMEEALERAPGITFSKGLEYQNHIYSRGYEVSGFMIDGTLVAGLYNLGAYGGIDLSQYDHVEIVRGPDGLFSSMGSPAGTINLSRKKPLDHAQALLDLSATGVGGHRVMADLSSPLGFAGLKGRLVVMSEENKYFYDDAEDEGTTLYAVIEANPVPNSAVRVGVSETETEGKLWYGGLPRFSNGDDIGFARDTSFVAPWNHEEASNTEYFVNGEYAFDLDWLANSQWLLKASYSRLRSDAEFKYAFVGGRINPVTLQGLRANGYRSKWGHTAISKDVNLSGSFELWGGRKLELLLGANRADSLMNDGQKVYVDGAAHPIDLFNFDPGSVPEPGDDELILYYQLLSGKGRHEAQYFKASVEFTSSLSATVGLNRSSSDSRTWINYPAIPQFGLVEERNDRSVNRFNQNVPIPYYALTYEIAPWVTTHLSYTDIYSSSTVLRDRNQKALDPTHSDQWELGFKFSLRGGRLTAGISSYLISERGFYSLDESVEPRSFPDGGGCCFFFNDQEKQSRGYDVEVVGEVLDGLQLTASYTFSHLENKTGYNTETGQTFNTRPPNQLFKLWTTYAPPSLEKWSFGFGANGQSKYYTKGSIPTDTNPITGAPIPPYIPYEFTVKPYVILDGSLEYQLTEKFAVRLNIDNLLDKTYWEAIGGVGSGNLYGAPRSYVLSVRGAW</sequence>
<name>A0ABV8SP84_9GAMM</name>